<dbReference type="GeneID" id="39735554"/>
<keyword evidence="2" id="KW-1185">Reference proteome</keyword>
<name>A0A1J1H796_PLARL</name>
<reference evidence="1 2" key="1">
    <citation type="submission" date="2015-04" db="EMBL/GenBank/DDBJ databases">
        <authorList>
            <consortium name="Pathogen Informatics"/>
        </authorList>
    </citation>
    <scope>NUCLEOTIDE SEQUENCE [LARGE SCALE GENOMIC DNA]</scope>
    <source>
        <strain evidence="1 2">SGS1</strain>
    </source>
</reference>
<dbReference type="AlphaFoldDB" id="A0A1J1H796"/>
<dbReference type="OrthoDB" id="385030at2759"/>
<organism evidence="1 2">
    <name type="scientific">Plasmodium relictum</name>
    <dbReference type="NCBI Taxonomy" id="85471"/>
    <lineage>
        <taxon>Eukaryota</taxon>
        <taxon>Sar</taxon>
        <taxon>Alveolata</taxon>
        <taxon>Apicomplexa</taxon>
        <taxon>Aconoidasida</taxon>
        <taxon>Haemosporida</taxon>
        <taxon>Plasmodiidae</taxon>
        <taxon>Plasmodium</taxon>
        <taxon>Plasmodium (Haemamoeba)</taxon>
    </lineage>
</organism>
<dbReference type="RefSeq" id="XP_028532458.1">
    <property type="nucleotide sequence ID" value="XM_028675917.1"/>
</dbReference>
<evidence type="ECO:0000313" key="1">
    <source>
        <dbReference type="EMBL" id="CRG99452.1"/>
    </source>
</evidence>
<protein>
    <submittedName>
        <fullName evidence="1">Uncharacterized protein</fullName>
    </submittedName>
</protein>
<dbReference type="Proteomes" id="UP000220158">
    <property type="component" value="Chromosome 7"/>
</dbReference>
<accession>A0A1J1H796</accession>
<gene>
    <name evidence="1" type="ORF">PRELSG_0721700</name>
</gene>
<proteinExistence type="predicted"/>
<evidence type="ECO:0000313" key="2">
    <source>
        <dbReference type="Proteomes" id="UP000220158"/>
    </source>
</evidence>
<dbReference type="KEGG" id="prel:PRELSG_0721700"/>
<sequence>MDTKIKCNIKITNNSNENKNKKRKILNIFDNLYKNDEEDENKIEKIQKIKSIKNGQIFVDPLREKLNDSKDMLSLNFISNLEKKLSRINNKKKIIYLNFPKNDSCSDSSNEDISKENISDVEISDITNLIIKNNNDYNNNTNNKNESINNKLELKKKNDIIQLNEYNLNKETIEDNNGNSEFTKKKDNICNNDFNTLNSDYNTNDNEKNSNNNIMINSDKSMIYDHNITEKNLTFKRKALLDKFNKNEKEMILKNELNLYQDFKEHNIQIENYGKYILSKMGYNEDIYNKYINKYYNEYSNNNYFDKIYEYFQSREFRFTGIGAEEEMKENMEKIKEEKYDDEIKDKEKEKTKDIEKKKEKNIYSNNFKNGKSSHLEERDNWNRNIVNNNNKNEKKGNIIEKTRKNKMEEKKTSSYNNNFFEGLIVKINLKTHEFYKRKGIIIYKKEKKDNNKCYYGLLLFKNFKYIIPYKKIIKEKIKEFKNGKQDNYKYFWSIILKDLTKNKELSIDSIDNKERKEKNKEFEISEVNSKYLETSINDNCLKCKVVNKNLNHPIKKISLYKETVELKKIKMNYAYIQFRKKYILKVSLDDICQYINHI</sequence>
<dbReference type="EMBL" id="LN835302">
    <property type="protein sequence ID" value="CRG99452.1"/>
    <property type="molecule type" value="Genomic_DNA"/>
</dbReference>
<dbReference type="OMA" id="DDICQYI"/>
<dbReference type="VEuPathDB" id="PlasmoDB:PRELSG_0721700"/>